<dbReference type="RefSeq" id="WP_111864055.1">
    <property type="nucleotide sequence ID" value="NZ_QLYX01000003.1"/>
</dbReference>
<dbReference type="OrthoDB" id="4251672at2"/>
<dbReference type="InterPro" id="IPR003673">
    <property type="entry name" value="CoA-Trfase_fam_III"/>
</dbReference>
<dbReference type="Gene3D" id="3.40.50.10540">
    <property type="entry name" value="Crotonobetainyl-coa:carnitine coa-transferase, domain 1"/>
    <property type="match status" value="1"/>
</dbReference>
<dbReference type="Pfam" id="PF02515">
    <property type="entry name" value="CoA_transf_3"/>
    <property type="match status" value="1"/>
</dbReference>
<dbReference type="InterPro" id="IPR023606">
    <property type="entry name" value="CoA-Trfase_III_dom_1_sf"/>
</dbReference>
<dbReference type="InterPro" id="IPR044855">
    <property type="entry name" value="CoA-Trfase_III_dom3_sf"/>
</dbReference>
<dbReference type="Proteomes" id="UP000251891">
    <property type="component" value="Unassembled WGS sequence"/>
</dbReference>
<dbReference type="EMBL" id="QLYX01000003">
    <property type="protein sequence ID" value="RAY15593.1"/>
    <property type="molecule type" value="Genomic_DNA"/>
</dbReference>
<dbReference type="Gene3D" id="3.30.1540.10">
    <property type="entry name" value="formyl-coa transferase, domain 3"/>
    <property type="match status" value="1"/>
</dbReference>
<proteinExistence type="predicted"/>
<organism evidence="3 4">
    <name type="scientific">Actinomadura craniellae</name>
    <dbReference type="NCBI Taxonomy" id="2231787"/>
    <lineage>
        <taxon>Bacteria</taxon>
        <taxon>Bacillati</taxon>
        <taxon>Actinomycetota</taxon>
        <taxon>Actinomycetes</taxon>
        <taxon>Streptosporangiales</taxon>
        <taxon>Thermomonosporaceae</taxon>
        <taxon>Actinomadura</taxon>
    </lineage>
</organism>
<dbReference type="GO" id="GO:0008410">
    <property type="term" value="F:CoA-transferase activity"/>
    <property type="evidence" value="ECO:0007669"/>
    <property type="project" value="TreeGrafter"/>
</dbReference>
<dbReference type="PANTHER" id="PTHR48207:SF3">
    <property type="entry name" value="SUCCINATE--HYDROXYMETHYLGLUTARATE COA-TRANSFERASE"/>
    <property type="match status" value="1"/>
</dbReference>
<evidence type="ECO:0008006" key="5">
    <source>
        <dbReference type="Google" id="ProtNLM"/>
    </source>
</evidence>
<gene>
    <name evidence="3" type="ORF">DPM19_07305</name>
</gene>
<dbReference type="InterPro" id="IPR050483">
    <property type="entry name" value="CoA-transferase_III_domain"/>
</dbReference>
<evidence type="ECO:0000256" key="2">
    <source>
        <dbReference type="SAM" id="MobiDB-lite"/>
    </source>
</evidence>
<feature type="region of interest" description="Disordered" evidence="2">
    <location>
        <begin position="417"/>
        <end position="446"/>
    </location>
</feature>
<dbReference type="AlphaFoldDB" id="A0A365HBE8"/>
<evidence type="ECO:0000313" key="4">
    <source>
        <dbReference type="Proteomes" id="UP000251891"/>
    </source>
</evidence>
<keyword evidence="1" id="KW-0808">Transferase</keyword>
<evidence type="ECO:0000256" key="1">
    <source>
        <dbReference type="ARBA" id="ARBA00022679"/>
    </source>
</evidence>
<comment type="caution">
    <text evidence="3">The sequence shown here is derived from an EMBL/GenBank/DDBJ whole genome shotgun (WGS) entry which is preliminary data.</text>
</comment>
<dbReference type="PANTHER" id="PTHR48207">
    <property type="entry name" value="SUCCINATE--HYDROXYMETHYLGLUTARATE COA-TRANSFERASE"/>
    <property type="match status" value="1"/>
</dbReference>
<accession>A0A365HBE8</accession>
<keyword evidence="4" id="KW-1185">Reference proteome</keyword>
<dbReference type="SUPFAM" id="SSF89796">
    <property type="entry name" value="CoA-transferase family III (CaiB/BaiF)"/>
    <property type="match status" value="1"/>
</dbReference>
<name>A0A365HBE8_9ACTN</name>
<evidence type="ECO:0000313" key="3">
    <source>
        <dbReference type="EMBL" id="RAY15593.1"/>
    </source>
</evidence>
<sequence>MTAGARPEPGGPGPLAGVRVIDMTTAWAGPMATRSLAWLGAEVIKIEPPRRPDGWRGFLTGGPPHHYPDLDPGEKPYNRNLLFNTQGHDKLSLSLDLKLPGGLEVLRRLAAVSDVLVANFTPGVLDRLGIGYAELAAINDQIIVVEMPAFGSTGPMSTHQGMGKTMEAACGMASLIGYGDDAEPVLTGPAILDPIGGLNAAAAVVTALELRAHDGVGCHVEVPQTEAAAHWIGEFVLEQLESGRSFTPDGNHVPDAAPHEAFPAAGEDEWVVVAVRGDAEWQALCRVLDRPDLAADERFATLAGRLAHQGELEEAVAAWTRTRDRREAAETLQAAGVPAAPVCDGTDVAADPGLHACGFLTTLTHPEAGTHVYPGLAFRLDRTPGGMRRPAPVFGQHNEAVLTGLLGMTAEEVAGLRASGTVTDEPVVDDPPRRGPRRVRHDPARR</sequence>
<reference evidence="3 4" key="1">
    <citation type="submission" date="2018-06" db="EMBL/GenBank/DDBJ databases">
        <title>Actinomadura craniellae sp. nov. isolated from marine sponge Craniella sp.</title>
        <authorList>
            <person name="Li L."/>
            <person name="Xu Q.H."/>
            <person name="Lin H.W."/>
            <person name="Lu Y.H."/>
        </authorList>
    </citation>
    <scope>NUCLEOTIDE SEQUENCE [LARGE SCALE GENOMIC DNA]</scope>
    <source>
        <strain evidence="3 4">LHW63021</strain>
    </source>
</reference>
<protein>
    <recommendedName>
        <fullName evidence="5">CoA transferase</fullName>
    </recommendedName>
</protein>